<keyword evidence="4" id="KW-1185">Reference proteome</keyword>
<dbReference type="InterPro" id="IPR044528">
    <property type="entry name" value="POD-like_MBL-fold"/>
</dbReference>
<dbReference type="SMART" id="SM00849">
    <property type="entry name" value="Lactamase_B"/>
    <property type="match status" value="1"/>
</dbReference>
<dbReference type="GO" id="GO:0016787">
    <property type="term" value="F:hydrolase activity"/>
    <property type="evidence" value="ECO:0007669"/>
    <property type="project" value="UniProtKB-KW"/>
</dbReference>
<dbReference type="PANTHER" id="PTHR43084">
    <property type="entry name" value="PERSULFIDE DIOXYGENASE ETHE1"/>
    <property type="match status" value="1"/>
</dbReference>
<evidence type="ECO:0000256" key="1">
    <source>
        <dbReference type="ARBA" id="ARBA00022723"/>
    </source>
</evidence>
<evidence type="ECO:0000259" key="2">
    <source>
        <dbReference type="SMART" id="SM00849"/>
    </source>
</evidence>
<dbReference type="SUPFAM" id="SSF56281">
    <property type="entry name" value="Metallo-hydrolase/oxidoreductase"/>
    <property type="match status" value="1"/>
</dbReference>
<name>A0A557QWC1_9RHOO</name>
<accession>A0A557QWC1</accession>
<evidence type="ECO:0000313" key="3">
    <source>
        <dbReference type="EMBL" id="TVO57126.1"/>
    </source>
</evidence>
<gene>
    <name evidence="3" type="ORF">FHP91_09510</name>
</gene>
<dbReference type="RefSeq" id="WP_144309373.1">
    <property type="nucleotide sequence ID" value="NZ_VMNK01000007.1"/>
</dbReference>
<dbReference type="InterPro" id="IPR036866">
    <property type="entry name" value="RibonucZ/Hydroxyglut_hydro"/>
</dbReference>
<dbReference type="PANTHER" id="PTHR43084:SF1">
    <property type="entry name" value="PERSULFIDE DIOXYGENASE ETHE1, MITOCHONDRIAL"/>
    <property type="match status" value="1"/>
</dbReference>
<dbReference type="InterPro" id="IPR001279">
    <property type="entry name" value="Metallo-B-lactamas"/>
</dbReference>
<dbReference type="CDD" id="cd07724">
    <property type="entry name" value="POD-like_MBL-fold"/>
    <property type="match status" value="1"/>
</dbReference>
<dbReference type="GO" id="GO:0050313">
    <property type="term" value="F:sulfur dioxygenase activity"/>
    <property type="evidence" value="ECO:0007669"/>
    <property type="project" value="InterPro"/>
</dbReference>
<dbReference type="GO" id="GO:0070813">
    <property type="term" value="P:hydrogen sulfide metabolic process"/>
    <property type="evidence" value="ECO:0007669"/>
    <property type="project" value="TreeGrafter"/>
</dbReference>
<keyword evidence="1" id="KW-0479">Metal-binding</keyword>
<dbReference type="AlphaFoldDB" id="A0A557QWC1"/>
<reference evidence="3 4" key="1">
    <citation type="submission" date="2019-07" db="EMBL/GenBank/DDBJ databases">
        <title>The pathways for chlorine oxyanion respiration interact through the shared metabolite chlorate.</title>
        <authorList>
            <person name="Barnum T.P."/>
            <person name="Cheng Y."/>
            <person name="Hill K.A."/>
            <person name="Lucas L.N."/>
            <person name="Carlson H.K."/>
            <person name="Coates J.D."/>
        </authorList>
    </citation>
    <scope>NUCLEOTIDE SEQUENCE [LARGE SCALE GENOMIC DNA]</scope>
    <source>
        <strain evidence="3 4">SFB-3</strain>
    </source>
</reference>
<evidence type="ECO:0000313" key="4">
    <source>
        <dbReference type="Proteomes" id="UP000319502"/>
    </source>
</evidence>
<sequence length="231" mass="25771">MPKTSSLARQLKDFGMYFRQIFHSPSHSIGYLLADMSACDAVLIDPLPEQSELLLALLQERDLRLLYVLRTHMHSPEQGHCGELCRFTGAELVVGIDSPYDGPAQRKGHGETVVFANEVLRVLATPGHTPDSVSFLWRDRLFCGDTLEIGGCRLDAAQSDPGQLYDSVTQRLFLLPGETLMFPGHDFNGRTVSTIAEERHRNAAFAEGCRERFLTANARPEPRPPSPQPRQ</sequence>
<feature type="domain" description="Metallo-beta-lactamase" evidence="2">
    <location>
        <begin position="27"/>
        <end position="185"/>
    </location>
</feature>
<dbReference type="Pfam" id="PF00753">
    <property type="entry name" value="Lactamase_B"/>
    <property type="match status" value="1"/>
</dbReference>
<comment type="caution">
    <text evidence="3">The sequence shown here is derived from an EMBL/GenBank/DDBJ whole genome shotgun (WGS) entry which is preliminary data.</text>
</comment>
<protein>
    <submittedName>
        <fullName evidence="3">MBL fold metallo-hydrolase</fullName>
    </submittedName>
</protein>
<dbReference type="OrthoDB" id="9784009at2"/>
<proteinExistence type="predicted"/>
<dbReference type="Gene3D" id="3.60.15.10">
    <property type="entry name" value="Ribonuclease Z/Hydroxyacylglutathione hydrolase-like"/>
    <property type="match status" value="1"/>
</dbReference>
<dbReference type="EMBL" id="VMNK01000007">
    <property type="protein sequence ID" value="TVO57126.1"/>
    <property type="molecule type" value="Genomic_DNA"/>
</dbReference>
<dbReference type="GO" id="GO:0006749">
    <property type="term" value="P:glutathione metabolic process"/>
    <property type="evidence" value="ECO:0007669"/>
    <property type="project" value="InterPro"/>
</dbReference>
<dbReference type="GO" id="GO:0046872">
    <property type="term" value="F:metal ion binding"/>
    <property type="evidence" value="ECO:0007669"/>
    <property type="project" value="UniProtKB-KW"/>
</dbReference>
<dbReference type="Proteomes" id="UP000319502">
    <property type="component" value="Unassembled WGS sequence"/>
</dbReference>
<organism evidence="3 4">
    <name type="scientific">Denitromonas halophila</name>
    <dbReference type="NCBI Taxonomy" id="1629404"/>
    <lineage>
        <taxon>Bacteria</taxon>
        <taxon>Pseudomonadati</taxon>
        <taxon>Pseudomonadota</taxon>
        <taxon>Betaproteobacteria</taxon>
        <taxon>Rhodocyclales</taxon>
        <taxon>Zoogloeaceae</taxon>
        <taxon>Denitromonas</taxon>
    </lineage>
</organism>
<dbReference type="InterPro" id="IPR051682">
    <property type="entry name" value="Mito_Persulfide_Diox"/>
</dbReference>
<keyword evidence="3" id="KW-0378">Hydrolase</keyword>